<feature type="domain" description="ABC transmembrane type-1" evidence="10">
    <location>
        <begin position="490"/>
        <end position="774"/>
    </location>
</feature>
<keyword evidence="5 9" id="KW-1133">Transmembrane helix</keyword>
<dbReference type="EMBL" id="KI669641">
    <property type="protein sequence ID" value="ETN00148.1"/>
    <property type="molecule type" value="Genomic_DNA"/>
</dbReference>
<feature type="transmembrane region" description="Helical" evidence="9">
    <location>
        <begin position="297"/>
        <end position="316"/>
    </location>
</feature>
<keyword evidence="7" id="KW-0325">Glycoprotein</keyword>
<evidence type="ECO:0000313" key="12">
    <source>
        <dbReference type="Proteomes" id="UP000018817"/>
    </source>
</evidence>
<dbReference type="OrthoDB" id="6500128at2759"/>
<evidence type="ECO:0000256" key="1">
    <source>
        <dbReference type="ARBA" id="ARBA00004141"/>
    </source>
</evidence>
<protein>
    <recommendedName>
        <fullName evidence="10">ABC transmembrane type-1 domain-containing protein</fullName>
    </recommendedName>
</protein>
<feature type="transmembrane region" description="Helical" evidence="9">
    <location>
        <begin position="118"/>
        <end position="138"/>
    </location>
</feature>
<dbReference type="FunFam" id="1.20.1560.10:FF:000302">
    <property type="entry name" value="Uncharacterized protein"/>
    <property type="match status" value="2"/>
</dbReference>
<dbReference type="CDD" id="cd18577">
    <property type="entry name" value="ABC_6TM_Pgp_ABCB1_D1_like"/>
    <property type="match status" value="2"/>
</dbReference>
<gene>
    <name evidence="11" type="ORF">PPTG_24300</name>
</gene>
<reference evidence="11 12" key="2">
    <citation type="submission" date="2013-11" db="EMBL/GenBank/DDBJ databases">
        <title>The Genome Sequence of Phytophthora parasitica INRA-310.</title>
        <authorList>
            <consortium name="The Broad Institute Genomics Platform"/>
            <person name="Russ C."/>
            <person name="Tyler B."/>
            <person name="Panabieres F."/>
            <person name="Shan W."/>
            <person name="Tripathy S."/>
            <person name="Grunwald N."/>
            <person name="Machado M."/>
            <person name="Johnson C.S."/>
            <person name="Arredondo F."/>
            <person name="Hong C."/>
            <person name="Coffey M."/>
            <person name="Young S.K."/>
            <person name="Zeng Q."/>
            <person name="Gargeya S."/>
            <person name="Fitzgerald M."/>
            <person name="Abouelleil A."/>
            <person name="Alvarado L."/>
            <person name="Chapman S.B."/>
            <person name="Gainer-Dewar J."/>
            <person name="Goldberg J."/>
            <person name="Griggs A."/>
            <person name="Gujja S."/>
            <person name="Hansen M."/>
            <person name="Howarth C."/>
            <person name="Imamovic A."/>
            <person name="Ireland A."/>
            <person name="Larimer J."/>
            <person name="McCowan C."/>
            <person name="Murphy C."/>
            <person name="Pearson M."/>
            <person name="Poon T.W."/>
            <person name="Priest M."/>
            <person name="Roberts A."/>
            <person name="Saif S."/>
            <person name="Shea T."/>
            <person name="Sykes S."/>
            <person name="Wortman J."/>
            <person name="Nusbaum C."/>
            <person name="Birren B."/>
        </authorList>
    </citation>
    <scope>NUCLEOTIDE SEQUENCE [LARGE SCALE GENOMIC DNA]</scope>
    <source>
        <strain evidence="11 12">INRA-310</strain>
    </source>
</reference>
<reference evidence="12" key="1">
    <citation type="submission" date="2011-12" db="EMBL/GenBank/DDBJ databases">
        <authorList>
            <consortium name="The Broad Institute Genome Sequencing Platform"/>
            <person name="Russ C."/>
            <person name="Tyler B."/>
            <person name="Panabieres F."/>
            <person name="Shan W."/>
            <person name="Tripathy S."/>
            <person name="Grunwald N."/>
            <person name="Machado M."/>
            <person name="Young S.K."/>
            <person name="Zeng Q."/>
            <person name="Gargeya S."/>
            <person name="Fitzgerald M."/>
            <person name="Haas B."/>
            <person name="Abouelleil A."/>
            <person name="Alvarado L."/>
            <person name="Arachchi H.M."/>
            <person name="Berlin A."/>
            <person name="Chapman S.B."/>
            <person name="Gearin G."/>
            <person name="Goldberg J."/>
            <person name="Griggs A."/>
            <person name="Gujja S."/>
            <person name="Hansen M."/>
            <person name="Heiman D."/>
            <person name="Howarth C."/>
            <person name="Larimer J."/>
            <person name="Lui A."/>
            <person name="MacDonald P.J.P."/>
            <person name="McCowen C."/>
            <person name="Montmayeur A."/>
            <person name="Murphy C."/>
            <person name="Neiman D."/>
            <person name="Pearson M."/>
            <person name="Priest M."/>
            <person name="Roberts A."/>
            <person name="Saif S."/>
            <person name="Shea T."/>
            <person name="Sisk P."/>
            <person name="Stolte C."/>
            <person name="Sykes S."/>
            <person name="Wortman J."/>
            <person name="Nusbaum C."/>
            <person name="Birren B."/>
        </authorList>
    </citation>
    <scope>NUCLEOTIDE SEQUENCE [LARGE SCALE GENOMIC DNA]</scope>
    <source>
        <strain evidence="12">INRA-310</strain>
    </source>
</reference>
<comment type="subcellular location">
    <subcellularLocation>
        <location evidence="1">Membrane</location>
        <topology evidence="1">Multi-pass membrane protein</topology>
    </subcellularLocation>
</comment>
<name>W2PGI7_PHYN3</name>
<evidence type="ECO:0000256" key="6">
    <source>
        <dbReference type="ARBA" id="ARBA00023136"/>
    </source>
</evidence>
<evidence type="ECO:0000313" key="11">
    <source>
        <dbReference type="EMBL" id="ETN00148.1"/>
    </source>
</evidence>
<feature type="compositionally biased region" description="Polar residues" evidence="8">
    <location>
        <begin position="23"/>
        <end position="34"/>
    </location>
</feature>
<feature type="transmembrane region" description="Helical" evidence="9">
    <location>
        <begin position="633"/>
        <end position="653"/>
    </location>
</feature>
<dbReference type="GO" id="GO:0005743">
    <property type="term" value="C:mitochondrial inner membrane"/>
    <property type="evidence" value="ECO:0007669"/>
    <property type="project" value="TreeGrafter"/>
</dbReference>
<dbReference type="PANTHER" id="PTHR43394">
    <property type="entry name" value="ATP-DEPENDENT PERMEASE MDL1, MITOCHONDRIAL"/>
    <property type="match status" value="1"/>
</dbReference>
<dbReference type="PROSITE" id="PS50929">
    <property type="entry name" value="ABC_TM1F"/>
    <property type="match status" value="2"/>
</dbReference>
<dbReference type="AlphaFoldDB" id="W2PGI7"/>
<proteinExistence type="predicted"/>
<feature type="region of interest" description="Disordered" evidence="8">
    <location>
        <begin position="23"/>
        <end position="45"/>
    </location>
</feature>
<evidence type="ECO:0000256" key="5">
    <source>
        <dbReference type="ARBA" id="ARBA00022989"/>
    </source>
</evidence>
<dbReference type="GO" id="GO:0015421">
    <property type="term" value="F:ABC-type oligopeptide transporter activity"/>
    <property type="evidence" value="ECO:0007669"/>
    <property type="project" value="TreeGrafter"/>
</dbReference>
<organism evidence="11 12">
    <name type="scientific">Phytophthora nicotianae (strain INRA-310)</name>
    <name type="common">Phytophthora parasitica</name>
    <dbReference type="NCBI Taxonomy" id="761204"/>
    <lineage>
        <taxon>Eukaryota</taxon>
        <taxon>Sar</taxon>
        <taxon>Stramenopiles</taxon>
        <taxon>Oomycota</taxon>
        <taxon>Peronosporomycetes</taxon>
        <taxon>Peronosporales</taxon>
        <taxon>Peronosporaceae</taxon>
        <taxon>Phytophthora</taxon>
    </lineage>
</organism>
<dbReference type="InterPro" id="IPR036640">
    <property type="entry name" value="ABC1_TM_sf"/>
</dbReference>
<feature type="transmembrane region" description="Helical" evidence="9">
    <location>
        <begin position="331"/>
        <end position="348"/>
    </location>
</feature>
<evidence type="ECO:0000256" key="7">
    <source>
        <dbReference type="ARBA" id="ARBA00023180"/>
    </source>
</evidence>
<feature type="transmembrane region" description="Helical" evidence="9">
    <location>
        <begin position="708"/>
        <end position="728"/>
    </location>
</feature>
<dbReference type="Proteomes" id="UP000018817">
    <property type="component" value="Unassembled WGS sequence"/>
</dbReference>
<dbReference type="PANTHER" id="PTHR43394:SF16">
    <property type="entry name" value="ABC TRANSPORTER B FAMILY MEMBER 4-LIKE ISOFORM X1"/>
    <property type="match status" value="1"/>
</dbReference>
<keyword evidence="4" id="KW-0677">Repeat</keyword>
<dbReference type="GeneID" id="20192899"/>
<feature type="transmembrane region" description="Helical" evidence="9">
    <location>
        <begin position="486"/>
        <end position="509"/>
    </location>
</feature>
<accession>W2PGI7</accession>
<dbReference type="Gene3D" id="1.20.1560.10">
    <property type="entry name" value="ABC transporter type 1, transmembrane domain"/>
    <property type="match status" value="2"/>
</dbReference>
<dbReference type="GO" id="GO:0005524">
    <property type="term" value="F:ATP binding"/>
    <property type="evidence" value="ECO:0007669"/>
    <property type="project" value="InterPro"/>
</dbReference>
<evidence type="ECO:0000256" key="8">
    <source>
        <dbReference type="SAM" id="MobiDB-lite"/>
    </source>
</evidence>
<feature type="transmembrane region" description="Helical" evidence="9">
    <location>
        <begin position="748"/>
        <end position="766"/>
    </location>
</feature>
<dbReference type="SUPFAM" id="SSF90123">
    <property type="entry name" value="ABC transporter transmembrane region"/>
    <property type="match status" value="2"/>
</dbReference>
<keyword evidence="3 9" id="KW-0812">Transmembrane</keyword>
<feature type="transmembrane region" description="Helical" evidence="9">
    <location>
        <begin position="193"/>
        <end position="209"/>
    </location>
</feature>
<evidence type="ECO:0000256" key="3">
    <source>
        <dbReference type="ARBA" id="ARBA00022692"/>
    </source>
</evidence>
<feature type="transmembrane region" description="Helical" evidence="9">
    <location>
        <begin position="610"/>
        <end position="627"/>
    </location>
</feature>
<keyword evidence="6 9" id="KW-0472">Membrane</keyword>
<evidence type="ECO:0000259" key="10">
    <source>
        <dbReference type="PROSITE" id="PS50929"/>
    </source>
</evidence>
<dbReference type="Pfam" id="PF00664">
    <property type="entry name" value="ABC_membrane"/>
    <property type="match status" value="2"/>
</dbReference>
<evidence type="ECO:0000256" key="2">
    <source>
        <dbReference type="ARBA" id="ARBA00022448"/>
    </source>
</evidence>
<dbReference type="RefSeq" id="XP_008914512.1">
    <property type="nucleotide sequence ID" value="XM_008916264.1"/>
</dbReference>
<sequence>MAPPPVKTDDVEVSTTDYNQVVTPTSTAKNSNGYDNHVNDHSSETKDDELIETVALSQLYRYATPMDKALLALGIVMSGIGGALFPCMALVFGDAINSFAQADGGVDRDTVNSAALDFFLISIALFVTDYSSGVLFAYTAERQMKELRTEVLKHLLYLDISWYDKIDPLQLSSRMTGDTVKIKDGMGQKFGDAVRFICQFFSGYIIGLVRGWDIALLMSCLMPFMAGSMGVLLKIMQKRAVHSQQMYAEAGAVAEETLGSIRTVSSLNAEKRAIDKYNERALAAEETNIQVGKLSSIAFAFFIGCVWLMYAIGLWYGGSKVARDKTSPSDVFQAFFGVLMGTISLGQIKPNMSAIAEAKGAATEIYKILDTPSAIDASKDNEGEKPESCLGRIQATGVNFTFQSTMVQPQLHQEVLDGNGADAAPQNDYVQVMTPRGNDDIQDAAPVISTANDADSEVSQPTEDKKKVPTIAFKELYRYGTTADNLLLSIGVLFAGANGALFPCMALVFGDAIGAFAQADGGVDMDAVNNAALNYLYIAVALFITDYIAYVVFVNSSERQMKALRDAAFKHMLHMNIGWYDSSDPLTLSSRLTGDTVKIKDGMGNKLGDSVKYTCQFITGYVIGFVRGWDMSLVMACIMPFMVASLGILMTSLRKRAVHSQQMYAEAGAVAEETLSSIRTVSSLNAEKLAINKYNDRAVKAEETNIQIAKFASCVFGLFMCSIWLMYAAGLWYGGSKVAHDKASPSEVFQAFFGVLMGTISLGQITPNISAVAEAKGAAAQIYKILDTPSAIDASKDNEGEKPESCLDELTIMWFL</sequence>
<feature type="transmembrane region" description="Helical" evidence="9">
    <location>
        <begin position="215"/>
        <end position="236"/>
    </location>
</feature>
<dbReference type="STRING" id="761204.W2PGI7"/>
<dbReference type="GO" id="GO:0090374">
    <property type="term" value="P:oligopeptide export from mitochondrion"/>
    <property type="evidence" value="ECO:0007669"/>
    <property type="project" value="TreeGrafter"/>
</dbReference>
<feature type="transmembrane region" description="Helical" evidence="9">
    <location>
        <begin position="535"/>
        <end position="555"/>
    </location>
</feature>
<evidence type="ECO:0000256" key="9">
    <source>
        <dbReference type="SAM" id="Phobius"/>
    </source>
</evidence>
<dbReference type="InterPro" id="IPR011527">
    <property type="entry name" value="ABC1_TM_dom"/>
</dbReference>
<dbReference type="InterPro" id="IPR039421">
    <property type="entry name" value="Type_1_exporter"/>
</dbReference>
<dbReference type="VEuPathDB" id="FungiDB:PPTG_24300"/>
<evidence type="ECO:0000256" key="4">
    <source>
        <dbReference type="ARBA" id="ARBA00022737"/>
    </source>
</evidence>
<feature type="transmembrane region" description="Helical" evidence="9">
    <location>
        <begin position="69"/>
        <end position="92"/>
    </location>
</feature>
<feature type="domain" description="ABC transmembrane type-1" evidence="10">
    <location>
        <begin position="72"/>
        <end position="357"/>
    </location>
</feature>
<keyword evidence="2" id="KW-0813">Transport</keyword>